<evidence type="ECO:0000256" key="4">
    <source>
        <dbReference type="ARBA" id="ARBA00011962"/>
    </source>
</evidence>
<reference evidence="17" key="1">
    <citation type="submission" date="2018-07" db="EMBL/GenBank/DDBJ databases">
        <title>Streptacidiphilus bronchialis DSM 106435 chromosome.</title>
        <authorList>
            <person name="Batra D."/>
            <person name="Gulvik C.A."/>
        </authorList>
    </citation>
    <scope>NUCLEOTIDE SEQUENCE [LARGE SCALE GENOMIC DNA]</scope>
    <source>
        <strain evidence="17">DSM 106435</strain>
    </source>
</reference>
<dbReference type="GO" id="GO:0005524">
    <property type="term" value="F:ATP binding"/>
    <property type="evidence" value="ECO:0007669"/>
    <property type="project" value="UniProtKB-KW"/>
</dbReference>
<proteinExistence type="inferred from homology"/>
<comment type="pathway">
    <text evidence="1">Glycan biosynthesis; glycogen biosynthesis.</text>
</comment>
<accession>A0A345T6F5</accession>
<dbReference type="Pfam" id="PF18085">
    <property type="entry name" value="Mak_N_cap"/>
    <property type="match status" value="1"/>
</dbReference>
<dbReference type="OrthoDB" id="3787729at2"/>
<evidence type="ECO:0000256" key="5">
    <source>
        <dbReference type="ARBA" id="ARBA00013882"/>
    </source>
</evidence>
<keyword evidence="6" id="KW-0321">Glycogen metabolism</keyword>
<keyword evidence="10" id="KW-0067">ATP-binding</keyword>
<evidence type="ECO:0000256" key="10">
    <source>
        <dbReference type="ARBA" id="ARBA00022840"/>
    </source>
</evidence>
<keyword evidence="7" id="KW-0808">Transferase</keyword>
<dbReference type="GO" id="GO:0016301">
    <property type="term" value="F:kinase activity"/>
    <property type="evidence" value="ECO:0007669"/>
    <property type="project" value="UniProtKB-KW"/>
</dbReference>
<keyword evidence="8" id="KW-0547">Nucleotide-binding</keyword>
<evidence type="ECO:0000256" key="3">
    <source>
        <dbReference type="ARBA" id="ARBA00011245"/>
    </source>
</evidence>
<evidence type="ECO:0000259" key="15">
    <source>
        <dbReference type="Pfam" id="PF18085"/>
    </source>
</evidence>
<keyword evidence="12" id="KW-0119">Carbohydrate metabolism</keyword>
<evidence type="ECO:0000256" key="11">
    <source>
        <dbReference type="ARBA" id="ARBA00023056"/>
    </source>
</evidence>
<keyword evidence="9 16" id="KW-0418">Kinase</keyword>
<comment type="subunit">
    <text evidence="3">Monomer.</text>
</comment>
<dbReference type="InterPro" id="IPR011009">
    <property type="entry name" value="Kinase-like_dom_sf"/>
</dbReference>
<evidence type="ECO:0000313" key="17">
    <source>
        <dbReference type="Proteomes" id="UP000249340"/>
    </source>
</evidence>
<comment type="similarity">
    <text evidence="2">Belongs to the aminoglycoside phosphotransferase family.</text>
</comment>
<evidence type="ECO:0000256" key="2">
    <source>
        <dbReference type="ARBA" id="ARBA00006219"/>
    </source>
</evidence>
<evidence type="ECO:0000313" key="16">
    <source>
        <dbReference type="EMBL" id="AXI81560.1"/>
    </source>
</evidence>
<keyword evidence="17" id="KW-1185">Reference proteome</keyword>
<protein>
    <recommendedName>
        <fullName evidence="5">Maltokinase</fullName>
        <ecNumber evidence="4">2.7.1.175</ecNumber>
    </recommendedName>
    <alternativeName>
        <fullName evidence="13">Maltose-1-phosphate synthase</fullName>
    </alternativeName>
</protein>
<name>A0A345T6F5_9ACTN</name>
<gene>
    <name evidence="16" type="ORF">C7M71_021000</name>
</gene>
<dbReference type="UniPathway" id="UPA00164"/>
<dbReference type="KEGG" id="stri:C7M71_021000"/>
<dbReference type="Gene3D" id="3.90.1200.10">
    <property type="match status" value="1"/>
</dbReference>
<dbReference type="GO" id="GO:0005978">
    <property type="term" value="P:glycogen biosynthetic process"/>
    <property type="evidence" value="ECO:0007669"/>
    <property type="project" value="UniProtKB-UniPathway"/>
</dbReference>
<sequence>MIGAALPLLHSWLPGQRWFAGKGRPVTGITPLAATPLLEGDPALIHLLLRVEQRTGGDDQSTADVYQLLLAARADLPGRLGRAAIGRLSGGPYDGTVVYDAAHDTDLTRWLLTRFAEPGEVGPLAFRRLPGAQIPGGLVGRAVTAEQSNTSLVYGDSLILKLFRRVSPGVNPDLELSLALARAGSTRIPRPAAWFETRLAGSGESDPATLGLLQQFLAGAADGWELALEHVQRLCSEPEWSSGRDGRPADHISGNFSAESFLLGRATAEVHLALGRTLPVGALDRAQTDQLAAGMARRLDAATVAVPDLLPYRPALQDAFRALADPARDERPVRIQRIHGDLHLGQSMRTADGWVLLDFEGEPAKPLAERRRLQPAIRDVAAMLRSFDYAAAHLLAEQPATVPDPRGGGRQSADRDHLARLATAWAVRNRAAYCAGYAAGGGEDPRTDPALMRAFEIDKAVYEVVYEARHRPDWLPIPMSAVRRLAAGTGQV</sequence>
<evidence type="ECO:0000256" key="12">
    <source>
        <dbReference type="ARBA" id="ARBA00023277"/>
    </source>
</evidence>
<dbReference type="InterPro" id="IPR040999">
    <property type="entry name" value="Mak_N_cap"/>
</dbReference>
<dbReference type="EMBL" id="CP031264">
    <property type="protein sequence ID" value="AXI81560.1"/>
    <property type="molecule type" value="Genomic_DNA"/>
</dbReference>
<dbReference type="EC" id="2.7.1.175" evidence="4"/>
<feature type="domain" description="Maltokinase N-terminal cap" evidence="15">
    <location>
        <begin position="12"/>
        <end position="104"/>
    </location>
</feature>
<evidence type="ECO:0000256" key="8">
    <source>
        <dbReference type="ARBA" id="ARBA00022741"/>
    </source>
</evidence>
<evidence type="ECO:0000256" key="7">
    <source>
        <dbReference type="ARBA" id="ARBA00022679"/>
    </source>
</evidence>
<comment type="catalytic activity">
    <reaction evidence="14">
        <text>D-maltose + ATP = alpha-maltose 1-phosphate + ADP + H(+)</text>
        <dbReference type="Rhea" id="RHEA:31915"/>
        <dbReference type="ChEBI" id="CHEBI:15378"/>
        <dbReference type="ChEBI" id="CHEBI:17306"/>
        <dbReference type="ChEBI" id="CHEBI:30616"/>
        <dbReference type="ChEBI" id="CHEBI:63576"/>
        <dbReference type="ChEBI" id="CHEBI:456216"/>
        <dbReference type="EC" id="2.7.1.175"/>
    </reaction>
</comment>
<dbReference type="AlphaFoldDB" id="A0A345T6F5"/>
<dbReference type="Proteomes" id="UP000249340">
    <property type="component" value="Chromosome"/>
</dbReference>
<evidence type="ECO:0000256" key="1">
    <source>
        <dbReference type="ARBA" id="ARBA00004964"/>
    </source>
</evidence>
<dbReference type="SUPFAM" id="SSF56112">
    <property type="entry name" value="Protein kinase-like (PK-like)"/>
    <property type="match status" value="1"/>
</dbReference>
<evidence type="ECO:0000256" key="9">
    <source>
        <dbReference type="ARBA" id="ARBA00022777"/>
    </source>
</evidence>
<organism evidence="16 17">
    <name type="scientific">Peterkaempfera bronchialis</name>
    <dbReference type="NCBI Taxonomy" id="2126346"/>
    <lineage>
        <taxon>Bacteria</taxon>
        <taxon>Bacillati</taxon>
        <taxon>Actinomycetota</taxon>
        <taxon>Actinomycetes</taxon>
        <taxon>Kitasatosporales</taxon>
        <taxon>Streptomycetaceae</taxon>
        <taxon>Peterkaempfera</taxon>
    </lineage>
</organism>
<evidence type="ECO:0000256" key="13">
    <source>
        <dbReference type="ARBA" id="ARBA00031251"/>
    </source>
</evidence>
<evidence type="ECO:0000256" key="14">
    <source>
        <dbReference type="ARBA" id="ARBA00049067"/>
    </source>
</evidence>
<keyword evidence="11" id="KW-0320">Glycogen biosynthesis</keyword>
<evidence type="ECO:0000256" key="6">
    <source>
        <dbReference type="ARBA" id="ARBA00022600"/>
    </source>
</evidence>